<dbReference type="InterPro" id="IPR008984">
    <property type="entry name" value="SMAD_FHA_dom_sf"/>
</dbReference>
<evidence type="ECO:0000259" key="2">
    <source>
        <dbReference type="PROSITE" id="PS50006"/>
    </source>
</evidence>
<dbReference type="AlphaFoldDB" id="A0A6J0BTX3"/>
<evidence type="ECO:0000259" key="3">
    <source>
        <dbReference type="PROSITE" id="PS50174"/>
    </source>
</evidence>
<sequence length="532" mass="59662">MEVCQRNDSDDVTSILDEDYQDVLKDLPQVLDFIRKLQNHIRWQKKKINKLRNKLNGCKKGKLQSAEKLLVDCATQTELRNADHNSATSQDWNLSKLENGENIVEQVTKAAESALQQTGFVYEETSGLYYDYNTGYYYDAEQGLYYDGNSGTYYCYDEMSKTYKFHSQTQVSSSEVSVQKEEIVKKEKRKARKANKDMAKKRKILASGRESGDDEHEEGECSASDNSLSTQDVASEISSSDESENEVEQELTKTYPPCIRIIVKETSLPKLKPGSLFLVAYTGGSMGREGDHSVLIQDINISKQHARFQYDEINKRYEIIDLGSRNGTILNGKRLSVAKQESEPFEIVHGSIIQVGGTKLLCHIHNGHETCGHCEPGLVQQNVNAEGSTTKKQNQHKSELRRLKYKFGVEKNNVKTSSQVAAGYQDRAQARRVLVGSLNHHAKTQQSSVDVSIASDNKGFKLLSKMGWTEGQSLGKDGDGRIEPVPIVSNHNKAGLGASDAGMVPNLDSDPNTEKKQAMWKKTQQRYQEIPD</sequence>
<dbReference type="GO" id="GO:0003676">
    <property type="term" value="F:nucleic acid binding"/>
    <property type="evidence" value="ECO:0007669"/>
    <property type="project" value="InterPro"/>
</dbReference>
<accession>A0A6J0BTX3</accession>
<organism evidence="4 5">
    <name type="scientific">Neodiprion lecontei</name>
    <name type="common">Redheaded pine sawfly</name>
    <dbReference type="NCBI Taxonomy" id="441921"/>
    <lineage>
        <taxon>Eukaryota</taxon>
        <taxon>Metazoa</taxon>
        <taxon>Ecdysozoa</taxon>
        <taxon>Arthropoda</taxon>
        <taxon>Hexapoda</taxon>
        <taxon>Insecta</taxon>
        <taxon>Pterygota</taxon>
        <taxon>Neoptera</taxon>
        <taxon>Endopterygota</taxon>
        <taxon>Hymenoptera</taxon>
        <taxon>Tenthredinoidea</taxon>
        <taxon>Diprionidae</taxon>
        <taxon>Diprioninae</taxon>
        <taxon>Neodiprion</taxon>
    </lineage>
</organism>
<dbReference type="CDD" id="cd22686">
    <property type="entry name" value="FHA_AGGF1"/>
    <property type="match status" value="1"/>
</dbReference>
<dbReference type="PROSITE" id="PS50006">
    <property type="entry name" value="FHA_DOMAIN"/>
    <property type="match status" value="1"/>
</dbReference>
<gene>
    <name evidence="5 6" type="primary">LOC107223198</name>
</gene>
<keyword evidence="4" id="KW-1185">Reference proteome</keyword>
<dbReference type="PANTHER" id="PTHR23106">
    <property type="entry name" value="ANGIOGENIC FACTOR WITH G PATCH AND FHA DOMAINS 1"/>
    <property type="match status" value="1"/>
</dbReference>
<dbReference type="InterPro" id="IPR000253">
    <property type="entry name" value="FHA_dom"/>
</dbReference>
<dbReference type="GeneID" id="107223198"/>
<protein>
    <submittedName>
        <fullName evidence="5 6">Angiogenic factor with G patch and FHA domains 1</fullName>
    </submittedName>
</protein>
<dbReference type="RefSeq" id="XP_046585773.1">
    <property type="nucleotide sequence ID" value="XM_046729817.1"/>
</dbReference>
<dbReference type="Pfam" id="PF17780">
    <property type="entry name" value="OCRE"/>
    <property type="match status" value="1"/>
</dbReference>
<reference evidence="5" key="1">
    <citation type="submission" date="2025-04" db="UniProtKB">
        <authorList>
            <consortium name="RefSeq"/>
        </authorList>
    </citation>
    <scope>IDENTIFICATION</scope>
    <source>
        <tissue evidence="6">Thorax and Abdomen</tissue>
        <tissue evidence="5">Whole body</tissue>
    </source>
</reference>
<dbReference type="InterPro" id="IPR000467">
    <property type="entry name" value="G_patch_dom"/>
</dbReference>
<feature type="domain" description="G-patch" evidence="3">
    <location>
        <begin position="455"/>
        <end position="501"/>
    </location>
</feature>
<feature type="compositionally biased region" description="Polar residues" evidence="1">
    <location>
        <begin position="223"/>
        <end position="233"/>
    </location>
</feature>
<dbReference type="RefSeq" id="XP_015518296.1">
    <property type="nucleotide sequence ID" value="XM_015662810.1"/>
</dbReference>
<dbReference type="PROSITE" id="PS50174">
    <property type="entry name" value="G_PATCH"/>
    <property type="match status" value="1"/>
</dbReference>
<feature type="region of interest" description="Disordered" evidence="1">
    <location>
        <begin position="491"/>
        <end position="532"/>
    </location>
</feature>
<dbReference type="InterPro" id="IPR053027">
    <property type="entry name" value="AGGF1"/>
</dbReference>
<dbReference type="Gene3D" id="2.60.200.20">
    <property type="match status" value="1"/>
</dbReference>
<evidence type="ECO:0000313" key="6">
    <source>
        <dbReference type="RefSeq" id="XP_046585773.1"/>
    </source>
</evidence>
<feature type="region of interest" description="Disordered" evidence="1">
    <location>
        <begin position="176"/>
        <end position="251"/>
    </location>
</feature>
<name>A0A6J0BTX3_NEOLC</name>
<dbReference type="OrthoDB" id="2538319at2759"/>
<feature type="compositionally biased region" description="Acidic residues" evidence="1">
    <location>
        <begin position="239"/>
        <end position="249"/>
    </location>
</feature>
<dbReference type="SUPFAM" id="SSF49879">
    <property type="entry name" value="SMAD/FHA domain"/>
    <property type="match status" value="1"/>
</dbReference>
<dbReference type="Proteomes" id="UP000829291">
    <property type="component" value="Chromosome 1"/>
</dbReference>
<dbReference type="Pfam" id="PF01585">
    <property type="entry name" value="G-patch"/>
    <property type="match status" value="1"/>
</dbReference>
<dbReference type="InParanoid" id="A0A6J0BTX3"/>
<feature type="domain" description="FHA" evidence="2">
    <location>
        <begin position="284"/>
        <end position="335"/>
    </location>
</feature>
<dbReference type="SMART" id="SM00240">
    <property type="entry name" value="FHA"/>
    <property type="match status" value="1"/>
</dbReference>
<dbReference type="InterPro" id="IPR041591">
    <property type="entry name" value="OCRE"/>
</dbReference>
<evidence type="ECO:0000313" key="4">
    <source>
        <dbReference type="Proteomes" id="UP000829291"/>
    </source>
</evidence>
<dbReference type="Pfam" id="PF00498">
    <property type="entry name" value="FHA"/>
    <property type="match status" value="1"/>
</dbReference>
<dbReference type="SMART" id="SM00443">
    <property type="entry name" value="G_patch"/>
    <property type="match status" value="1"/>
</dbReference>
<feature type="compositionally biased region" description="Basic residues" evidence="1">
    <location>
        <begin position="186"/>
        <end position="204"/>
    </location>
</feature>
<evidence type="ECO:0000313" key="5">
    <source>
        <dbReference type="RefSeq" id="XP_015518296.1"/>
    </source>
</evidence>
<proteinExistence type="predicted"/>
<dbReference type="PANTHER" id="PTHR23106:SF24">
    <property type="entry name" value="ANGIOGENIC FACTOR WITH G PATCH AND FHA DOMAINS 1"/>
    <property type="match status" value="1"/>
</dbReference>
<dbReference type="KEGG" id="nlo:107223198"/>
<evidence type="ECO:0000256" key="1">
    <source>
        <dbReference type="SAM" id="MobiDB-lite"/>
    </source>
</evidence>